<keyword evidence="3 7" id="KW-0812">Transmembrane</keyword>
<evidence type="ECO:0000313" key="10">
    <source>
        <dbReference type="EMBL" id="KAA8823661.1"/>
    </source>
</evidence>
<protein>
    <submittedName>
        <fullName evidence="10">Rhomboid family intramembrane serine protease</fullName>
    </submittedName>
</protein>
<comment type="caution">
    <text evidence="10">The sequence shown here is derived from an EMBL/GenBank/DDBJ whole genome shotgun (WGS) entry which is preliminary data.</text>
</comment>
<evidence type="ECO:0000256" key="3">
    <source>
        <dbReference type="ARBA" id="ARBA00022692"/>
    </source>
</evidence>
<dbReference type="Proteomes" id="UP000374630">
    <property type="component" value="Unassembled WGS sequence"/>
</dbReference>
<dbReference type="Proteomes" id="UP000345527">
    <property type="component" value="Unassembled WGS sequence"/>
</dbReference>
<feature type="domain" description="Peptidase S54 rhomboid" evidence="8">
    <location>
        <begin position="78"/>
        <end position="216"/>
    </location>
</feature>
<dbReference type="InterPro" id="IPR035952">
    <property type="entry name" value="Rhomboid-like_sf"/>
</dbReference>
<accession>A0A5J5E495</accession>
<dbReference type="PANTHER" id="PTHR43731">
    <property type="entry name" value="RHOMBOID PROTEASE"/>
    <property type="match status" value="1"/>
</dbReference>
<dbReference type="SUPFAM" id="SSF144091">
    <property type="entry name" value="Rhomboid-like"/>
    <property type="match status" value="1"/>
</dbReference>
<dbReference type="GO" id="GO:0006508">
    <property type="term" value="P:proteolysis"/>
    <property type="evidence" value="ECO:0007669"/>
    <property type="project" value="UniProtKB-KW"/>
</dbReference>
<dbReference type="PANTHER" id="PTHR43731:SF14">
    <property type="entry name" value="PRESENILIN-ASSOCIATED RHOMBOID-LIKE PROTEIN, MITOCHONDRIAL"/>
    <property type="match status" value="1"/>
</dbReference>
<feature type="transmembrane region" description="Helical" evidence="7">
    <location>
        <begin position="204"/>
        <end position="222"/>
    </location>
</feature>
<keyword evidence="6 7" id="KW-0472">Membrane</keyword>
<name>A0A5J5E495_9BIFI</name>
<evidence type="ECO:0000256" key="1">
    <source>
        <dbReference type="ARBA" id="ARBA00004141"/>
    </source>
</evidence>
<feature type="transmembrane region" description="Helical" evidence="7">
    <location>
        <begin position="146"/>
        <end position="168"/>
    </location>
</feature>
<feature type="transmembrane region" description="Helical" evidence="7">
    <location>
        <begin position="34"/>
        <end position="53"/>
    </location>
</feature>
<organism evidence="10 11">
    <name type="scientific">Bifidobacterium vespertilionis</name>
    <dbReference type="NCBI Taxonomy" id="2562524"/>
    <lineage>
        <taxon>Bacteria</taxon>
        <taxon>Bacillati</taxon>
        <taxon>Actinomycetota</taxon>
        <taxon>Actinomycetes</taxon>
        <taxon>Bifidobacteriales</taxon>
        <taxon>Bifidobacteriaceae</taxon>
        <taxon>Bifidobacterium</taxon>
    </lineage>
</organism>
<keyword evidence="12" id="KW-1185">Reference proteome</keyword>
<keyword evidence="4" id="KW-0378">Hydrolase</keyword>
<evidence type="ECO:0000259" key="8">
    <source>
        <dbReference type="Pfam" id="PF01694"/>
    </source>
</evidence>
<dbReference type="EMBL" id="RZNZ01000005">
    <property type="protein sequence ID" value="KAA8821107.1"/>
    <property type="molecule type" value="Genomic_DNA"/>
</dbReference>
<keyword evidence="10" id="KW-0645">Protease</keyword>
<dbReference type="InterPro" id="IPR050925">
    <property type="entry name" value="Rhomboid_protease_S54"/>
</dbReference>
<evidence type="ECO:0000256" key="6">
    <source>
        <dbReference type="ARBA" id="ARBA00023136"/>
    </source>
</evidence>
<feature type="transmembrane region" description="Helical" evidence="7">
    <location>
        <begin position="92"/>
        <end position="110"/>
    </location>
</feature>
<dbReference type="InterPro" id="IPR022764">
    <property type="entry name" value="Peptidase_S54_rhomboid_dom"/>
</dbReference>
<comment type="subcellular location">
    <subcellularLocation>
        <location evidence="1">Membrane</location>
        <topology evidence="1">Multi-pass membrane protein</topology>
    </subcellularLocation>
</comment>
<comment type="similarity">
    <text evidence="2">Belongs to the peptidase S54 family.</text>
</comment>
<evidence type="ECO:0000256" key="7">
    <source>
        <dbReference type="SAM" id="Phobius"/>
    </source>
</evidence>
<evidence type="ECO:0000313" key="11">
    <source>
        <dbReference type="Proteomes" id="UP000345527"/>
    </source>
</evidence>
<evidence type="ECO:0000256" key="2">
    <source>
        <dbReference type="ARBA" id="ARBA00009045"/>
    </source>
</evidence>
<keyword evidence="5 7" id="KW-1133">Transmembrane helix</keyword>
<dbReference type="RefSeq" id="WP_150353820.1">
    <property type="nucleotide sequence ID" value="NZ_RZNZ01000005.1"/>
</dbReference>
<feature type="transmembrane region" description="Helical" evidence="7">
    <location>
        <begin position="60"/>
        <end position="80"/>
    </location>
</feature>
<dbReference type="GO" id="GO:0016020">
    <property type="term" value="C:membrane"/>
    <property type="evidence" value="ECO:0007669"/>
    <property type="project" value="UniProtKB-SubCell"/>
</dbReference>
<feature type="transmembrane region" description="Helical" evidence="7">
    <location>
        <begin position="180"/>
        <end position="198"/>
    </location>
</feature>
<evidence type="ECO:0000313" key="12">
    <source>
        <dbReference type="Proteomes" id="UP000374630"/>
    </source>
</evidence>
<feature type="transmembrane region" description="Helical" evidence="7">
    <location>
        <begin position="234"/>
        <end position="253"/>
    </location>
</feature>
<evidence type="ECO:0000256" key="5">
    <source>
        <dbReference type="ARBA" id="ARBA00022989"/>
    </source>
</evidence>
<evidence type="ECO:0000313" key="9">
    <source>
        <dbReference type="EMBL" id="KAA8821107.1"/>
    </source>
</evidence>
<proteinExistence type="inferred from homology"/>
<dbReference type="Pfam" id="PF01694">
    <property type="entry name" value="Rhomboid"/>
    <property type="match status" value="1"/>
</dbReference>
<gene>
    <name evidence="10" type="ORF">EM848_04885</name>
    <name evidence="9" type="ORF">EMO90_04785</name>
</gene>
<feature type="transmembrane region" description="Helical" evidence="7">
    <location>
        <begin position="117"/>
        <end position="140"/>
    </location>
</feature>
<dbReference type="OrthoDB" id="9807874at2"/>
<dbReference type="GO" id="GO:0004252">
    <property type="term" value="F:serine-type endopeptidase activity"/>
    <property type="evidence" value="ECO:0007669"/>
    <property type="project" value="InterPro"/>
</dbReference>
<dbReference type="AlphaFoldDB" id="A0A5J5E495"/>
<evidence type="ECO:0000256" key="4">
    <source>
        <dbReference type="ARBA" id="ARBA00022801"/>
    </source>
</evidence>
<dbReference type="Gene3D" id="1.20.1540.10">
    <property type="entry name" value="Rhomboid-like"/>
    <property type="match status" value="1"/>
</dbReference>
<dbReference type="EMBL" id="RZOA01000007">
    <property type="protein sequence ID" value="KAA8823661.1"/>
    <property type="molecule type" value="Genomic_DNA"/>
</dbReference>
<reference evidence="11 12" key="1">
    <citation type="journal article" date="2019" name="Syst. Appl. Microbiol.">
        <title>Characterization of Bifidobacterium species in feaces of the Egyptian fruit bat: Description of B. vespertilionis sp. nov. and B. rousetti sp. nov.</title>
        <authorList>
            <person name="Modesto M."/>
            <person name="Satti M."/>
            <person name="Watanabe K."/>
            <person name="Puglisi E."/>
            <person name="Morelli L."/>
            <person name="Huang C.-H."/>
            <person name="Liou J.-S."/>
            <person name="Miyashita M."/>
            <person name="Tamura T."/>
            <person name="Saito S."/>
            <person name="Mori K."/>
            <person name="Huang L."/>
            <person name="Sciavilla P."/>
            <person name="Sandri C."/>
            <person name="Spiezio C."/>
            <person name="Vitali F."/>
            <person name="Cavalieri D."/>
            <person name="Perpetuini G."/>
            <person name="Tofalo R."/>
            <person name="Bonetti A."/>
            <person name="Arita M."/>
            <person name="Mattarelli P."/>
        </authorList>
    </citation>
    <scope>NUCLEOTIDE SEQUENCE [LARGE SCALE GENOMIC DNA]</scope>
    <source>
        <strain evidence="9 12">RST16</strain>
        <strain evidence="10 11">RST8</strain>
    </source>
</reference>
<sequence length="259" mass="28123">MSNRRFSLFPNTPGLRDLFDRRVLANQWRSGGPVITQMIIVVCVAVWVVEIVLRFLAPGLLNMMLNAGMFSPLLAVSRPWTFITSMFLHEPGIMHILFNMLALWSVGPLLERMLGHWPFLAFYAISGVGGSVGMMAVAAISPSMSGWMTAAYGASGALFGLFAAMLVVFRRIGADIRSMLIWMAINFAMPLVVPGIAWQAHVGGFVTGGVLALLLTSGIRLLRGKSIVTRTAVYGGVVFVALVAAVLACNLNNPMRMFM</sequence>